<evidence type="ECO:0000313" key="6">
    <source>
        <dbReference type="Proteomes" id="UP001415169"/>
    </source>
</evidence>
<keyword evidence="2" id="KW-0378">Hydrolase</keyword>
<keyword evidence="3" id="KW-0464">Manganese</keyword>
<dbReference type="RefSeq" id="WP_344792496.1">
    <property type="nucleotide sequence ID" value="NZ_BAABBV010000002.1"/>
</dbReference>
<evidence type="ECO:0000256" key="2">
    <source>
        <dbReference type="ARBA" id="ARBA00022801"/>
    </source>
</evidence>
<dbReference type="InterPro" id="IPR023696">
    <property type="entry name" value="Ureohydrolase_dom_sf"/>
</dbReference>
<reference evidence="5" key="2">
    <citation type="submission" date="2023-12" db="EMBL/GenBank/DDBJ databases">
        <authorList>
            <person name="Sun Q."/>
            <person name="Inoue M."/>
        </authorList>
    </citation>
    <scope>NUCLEOTIDE SEQUENCE</scope>
    <source>
        <strain evidence="5">JCM 17590</strain>
    </source>
</reference>
<dbReference type="SUPFAM" id="SSF52768">
    <property type="entry name" value="Arginase/deacetylase"/>
    <property type="match status" value="1"/>
</dbReference>
<keyword evidence="1" id="KW-0479">Metal-binding</keyword>
<dbReference type="PANTHER" id="PTHR43782">
    <property type="entry name" value="ARGINASE"/>
    <property type="match status" value="1"/>
</dbReference>
<dbReference type="InterPro" id="IPR006035">
    <property type="entry name" value="Ureohydrolase"/>
</dbReference>
<reference evidence="5" key="1">
    <citation type="journal article" date="2014" name="Int. J. Syst. Evol. Microbiol.">
        <title>Complete genome of a new Firmicutes species belonging to the dominant human colonic microbiota ('Ruminococcus bicirculans') reveals two chromosomes and a selective capacity to utilize plant glucans.</title>
        <authorList>
            <consortium name="NISC Comparative Sequencing Program"/>
            <person name="Wegmann U."/>
            <person name="Louis P."/>
            <person name="Goesmann A."/>
            <person name="Henrissat B."/>
            <person name="Duncan S.H."/>
            <person name="Flint H.J."/>
        </authorList>
    </citation>
    <scope>NUCLEOTIDE SEQUENCE</scope>
    <source>
        <strain evidence="5">JCM 17590</strain>
    </source>
</reference>
<dbReference type="PROSITE" id="PS51409">
    <property type="entry name" value="ARGINASE_2"/>
    <property type="match status" value="1"/>
</dbReference>
<dbReference type="Pfam" id="PF00491">
    <property type="entry name" value="Arginase"/>
    <property type="match status" value="1"/>
</dbReference>
<dbReference type="Proteomes" id="UP001415169">
    <property type="component" value="Unassembled WGS sequence"/>
</dbReference>
<comment type="caution">
    <text evidence="5">The sequence shown here is derived from an EMBL/GenBank/DDBJ whole genome shotgun (WGS) entry which is preliminary data.</text>
</comment>
<dbReference type="PANTHER" id="PTHR43782:SF3">
    <property type="entry name" value="ARGINASE"/>
    <property type="match status" value="1"/>
</dbReference>
<gene>
    <name evidence="5" type="ORF">GCM10022286_27920</name>
</gene>
<evidence type="ECO:0000256" key="3">
    <source>
        <dbReference type="ARBA" id="ARBA00023211"/>
    </source>
</evidence>
<name>A0ABP7ZMX5_9MICO</name>
<dbReference type="EMBL" id="BAABBV010000002">
    <property type="protein sequence ID" value="GAA4165171.1"/>
    <property type="molecule type" value="Genomic_DNA"/>
</dbReference>
<proteinExistence type="inferred from homology"/>
<dbReference type="PRINTS" id="PR00116">
    <property type="entry name" value="ARGINASE"/>
</dbReference>
<organism evidence="5 6">
    <name type="scientific">Gryllotalpicola daejeonensis</name>
    <dbReference type="NCBI Taxonomy" id="993087"/>
    <lineage>
        <taxon>Bacteria</taxon>
        <taxon>Bacillati</taxon>
        <taxon>Actinomycetota</taxon>
        <taxon>Actinomycetes</taxon>
        <taxon>Micrococcales</taxon>
        <taxon>Microbacteriaceae</taxon>
        <taxon>Gryllotalpicola</taxon>
    </lineage>
</organism>
<comment type="similarity">
    <text evidence="4">Belongs to the arginase family.</text>
</comment>
<evidence type="ECO:0000256" key="1">
    <source>
        <dbReference type="ARBA" id="ARBA00022723"/>
    </source>
</evidence>
<dbReference type="Gene3D" id="3.40.800.10">
    <property type="entry name" value="Ureohydrolase domain"/>
    <property type="match status" value="1"/>
</dbReference>
<evidence type="ECO:0000256" key="4">
    <source>
        <dbReference type="PROSITE-ProRule" id="PRU00742"/>
    </source>
</evidence>
<dbReference type="CDD" id="cd09999">
    <property type="entry name" value="Arginase-like_1"/>
    <property type="match status" value="1"/>
</dbReference>
<keyword evidence="6" id="KW-1185">Reference proteome</keyword>
<evidence type="ECO:0000313" key="5">
    <source>
        <dbReference type="EMBL" id="GAA4165171.1"/>
    </source>
</evidence>
<accession>A0ABP7ZMX5</accession>
<protein>
    <submittedName>
        <fullName evidence="5">Arginase family protein</fullName>
    </submittedName>
</protein>
<sequence>MPARFLVVPQWQGSGSSRAMRLADGANAIAGDLPAAATTPVEVRIEAGESLGTGVQRYSSIRAVADQVRAALDTFDDDETVFLIGGDCGADLATATRAAERTPGVLLVWFDAHGDLNTPDSSPSGAFSGMVLRTLLGDGAEGLAPAPAPFEPGRVVHAGARSLDDAEAEYLDTSRIRAVTVAELATPDALVEAAAATGATKIYLHVDLDVLDPAVIEGVGYPEPFGLEVEQLTAAIRALRARFELVGGAVTGFAPASPEAATSDLSAILRVLAALTRPLPDPPAEES</sequence>